<dbReference type="EMBL" id="RBNI01004223">
    <property type="protein sequence ID" value="RUP47689.1"/>
    <property type="molecule type" value="Genomic_DNA"/>
</dbReference>
<organism evidence="3 4">
    <name type="scientific">Jimgerdemannia flammicorona</name>
    <dbReference type="NCBI Taxonomy" id="994334"/>
    <lineage>
        <taxon>Eukaryota</taxon>
        <taxon>Fungi</taxon>
        <taxon>Fungi incertae sedis</taxon>
        <taxon>Mucoromycota</taxon>
        <taxon>Mucoromycotina</taxon>
        <taxon>Endogonomycetes</taxon>
        <taxon>Endogonales</taxon>
        <taxon>Endogonaceae</taxon>
        <taxon>Jimgerdemannia</taxon>
    </lineage>
</organism>
<dbReference type="GO" id="GO:0006370">
    <property type="term" value="P:7-methylguanosine mRNA capping"/>
    <property type="evidence" value="ECO:0007669"/>
    <property type="project" value="InterPro"/>
</dbReference>
<name>A0A433DA08_9FUNG</name>
<evidence type="ECO:0000259" key="2">
    <source>
        <dbReference type="Pfam" id="PF01331"/>
    </source>
</evidence>
<reference evidence="3 4" key="1">
    <citation type="journal article" date="2018" name="New Phytol.">
        <title>Phylogenomics of Endogonaceae and evolution of mycorrhizas within Mucoromycota.</title>
        <authorList>
            <person name="Chang Y."/>
            <person name="Desiro A."/>
            <person name="Na H."/>
            <person name="Sandor L."/>
            <person name="Lipzen A."/>
            <person name="Clum A."/>
            <person name="Barry K."/>
            <person name="Grigoriev I.V."/>
            <person name="Martin F.M."/>
            <person name="Stajich J.E."/>
            <person name="Smith M.E."/>
            <person name="Bonito G."/>
            <person name="Spatafora J.W."/>
        </authorList>
    </citation>
    <scope>NUCLEOTIDE SEQUENCE [LARGE SCALE GENOMIC DNA]</scope>
    <source>
        <strain evidence="3 4">GMNB39</strain>
    </source>
</reference>
<proteinExistence type="predicted"/>
<dbReference type="Gene3D" id="3.30.470.30">
    <property type="entry name" value="DNA ligase/mRNA capping enzyme"/>
    <property type="match status" value="1"/>
</dbReference>
<evidence type="ECO:0000313" key="3">
    <source>
        <dbReference type="EMBL" id="RUP47689.1"/>
    </source>
</evidence>
<dbReference type="Pfam" id="PF01331">
    <property type="entry name" value="mRNA_cap_enzyme"/>
    <property type="match status" value="1"/>
</dbReference>
<comment type="caution">
    <text evidence="3">The sequence shown here is derived from an EMBL/GenBank/DDBJ whole genome shotgun (WGS) entry which is preliminary data.</text>
</comment>
<feature type="region of interest" description="Disordered" evidence="1">
    <location>
        <begin position="1"/>
        <end position="40"/>
    </location>
</feature>
<evidence type="ECO:0000256" key="1">
    <source>
        <dbReference type="SAM" id="MobiDB-lite"/>
    </source>
</evidence>
<feature type="region of interest" description="Disordered" evidence="1">
    <location>
        <begin position="81"/>
        <end position="107"/>
    </location>
</feature>
<accession>A0A433DA08</accession>
<dbReference type="InterPro" id="IPR001339">
    <property type="entry name" value="mRNA_cap_enzyme_adenylation"/>
</dbReference>
<feature type="domain" description="mRNA capping enzyme adenylation" evidence="2">
    <location>
        <begin position="255"/>
        <end position="325"/>
    </location>
</feature>
<dbReference type="AlphaFoldDB" id="A0A433DA08"/>
<dbReference type="Proteomes" id="UP000268093">
    <property type="component" value="Unassembled WGS sequence"/>
</dbReference>
<dbReference type="GO" id="GO:0005524">
    <property type="term" value="F:ATP binding"/>
    <property type="evidence" value="ECO:0007669"/>
    <property type="project" value="InterPro"/>
</dbReference>
<feature type="compositionally biased region" description="Polar residues" evidence="1">
    <location>
        <begin position="81"/>
        <end position="100"/>
    </location>
</feature>
<dbReference type="SUPFAM" id="SSF56091">
    <property type="entry name" value="DNA ligase/mRNA capping enzyme, catalytic domain"/>
    <property type="match status" value="1"/>
</dbReference>
<keyword evidence="4" id="KW-1185">Reference proteome</keyword>
<dbReference type="OrthoDB" id="200924at2759"/>
<protein>
    <submittedName>
        <fullName evidence="3">mRNA capping enzyme, catalytic domain-containing protein</fullName>
    </submittedName>
</protein>
<evidence type="ECO:0000313" key="4">
    <source>
        <dbReference type="Proteomes" id="UP000268093"/>
    </source>
</evidence>
<dbReference type="GO" id="GO:0004484">
    <property type="term" value="F:mRNA guanylyltransferase activity"/>
    <property type="evidence" value="ECO:0007669"/>
    <property type="project" value="InterPro"/>
</dbReference>
<sequence>MATLQTNGPPPSPAAAPTPTPQQSSTNTTHDPLHPPALNPLTLFPVDPAYEKTLQSRVKDLLVYRHDGLRTVILGGITRNQVASHQRQQNSRQPHESQPTADRHQPHLCPPIYSNDASSPLPILLSSVPIAMIASLRTPISRNSPILLVRPQLSWRPARQLRGAAPTTARDRGLFRMREERRRAIPASRHSITKGTRDFFGESLGTRFGRGPGEAAQEKKKKKWGRISDFSGFCFVCWDYFCCGFGSGLRSGWLQVDRKNALSFVPNVFFPRADRPDKFHNETLMDGELVLDVDGDKRTSRFLVFDLMVLNGTVVTQRSYSTRLGVRYCYYHYLLSSAYVL</sequence>
<feature type="compositionally biased region" description="Pro residues" evidence="1">
    <location>
        <begin position="8"/>
        <end position="20"/>
    </location>
</feature>
<gene>
    <name evidence="3" type="ORF">BC936DRAFT_145447</name>
</gene>